<gene>
    <name evidence="1" type="ORF">SAMN04488126_12829</name>
</gene>
<proteinExistence type="predicted"/>
<dbReference type="STRING" id="426756.SAMN04488126_12829"/>
<reference evidence="1 2" key="1">
    <citation type="submission" date="2016-10" db="EMBL/GenBank/DDBJ databases">
        <authorList>
            <person name="de Groot N.N."/>
        </authorList>
    </citation>
    <scope>NUCLEOTIDE SEQUENCE [LARGE SCALE GENOMIC DNA]</scope>
    <source>
        <strain evidence="1 2">CGMCC 1.6762</strain>
    </source>
</reference>
<dbReference type="Proteomes" id="UP000198823">
    <property type="component" value="Unassembled WGS sequence"/>
</dbReference>
<name>A0A1G7GQN1_9BACL</name>
<sequence length="117" mass="12882">MEAVFLCGKIIAAKLTSPVLVHPFPRNLRALISRSLIIQFFRATQASFLKSAASVKKRAVSVKKALTSVKQGRTFTRERGKAGRAYLRVSARGKQPPAEEGIIPSGHYRILSVHVKI</sequence>
<protein>
    <submittedName>
        <fullName evidence="1">Uncharacterized protein</fullName>
    </submittedName>
</protein>
<organism evidence="1 2">
    <name type="scientific">Bhargavaea beijingensis</name>
    <dbReference type="NCBI Taxonomy" id="426756"/>
    <lineage>
        <taxon>Bacteria</taxon>
        <taxon>Bacillati</taxon>
        <taxon>Bacillota</taxon>
        <taxon>Bacilli</taxon>
        <taxon>Bacillales</taxon>
        <taxon>Caryophanaceae</taxon>
        <taxon>Bhargavaea</taxon>
    </lineage>
</organism>
<accession>A0A1G7GQN1</accession>
<dbReference type="EMBL" id="FNAR01000028">
    <property type="protein sequence ID" value="SDE90426.1"/>
    <property type="molecule type" value="Genomic_DNA"/>
</dbReference>
<evidence type="ECO:0000313" key="2">
    <source>
        <dbReference type="Proteomes" id="UP000198823"/>
    </source>
</evidence>
<evidence type="ECO:0000313" key="1">
    <source>
        <dbReference type="EMBL" id="SDE90426.1"/>
    </source>
</evidence>
<dbReference type="AlphaFoldDB" id="A0A1G7GQN1"/>